<dbReference type="SUPFAM" id="SSF54427">
    <property type="entry name" value="NTF2-like"/>
    <property type="match status" value="1"/>
</dbReference>
<organism evidence="4 5">
    <name type="scientific">Turneriella parva (strain ATCC BAA-1111 / DSM 21527 / NCTC 11395 / H)</name>
    <name type="common">Leptospira parva</name>
    <dbReference type="NCBI Taxonomy" id="869212"/>
    <lineage>
        <taxon>Bacteria</taxon>
        <taxon>Pseudomonadati</taxon>
        <taxon>Spirochaetota</taxon>
        <taxon>Spirochaetia</taxon>
        <taxon>Leptospirales</taxon>
        <taxon>Leptospiraceae</taxon>
        <taxon>Turneriella</taxon>
    </lineage>
</organism>
<dbReference type="Gene3D" id="1.10.1740.10">
    <property type="match status" value="1"/>
</dbReference>
<dbReference type="AlphaFoldDB" id="I4B1N9"/>
<feature type="domain" description="RNA polymerase sigma factor 70 region 4 type 2" evidence="3">
    <location>
        <begin position="106"/>
        <end position="157"/>
    </location>
</feature>
<dbReference type="KEGG" id="tpx:Turpa_0542"/>
<dbReference type="PATRIC" id="fig|869212.3.peg.519"/>
<dbReference type="PANTHER" id="PTHR30173">
    <property type="entry name" value="SIGMA 19 FACTOR"/>
    <property type="match status" value="1"/>
</dbReference>
<feature type="domain" description="RNA polymerase sigma-70 region 2" evidence="2">
    <location>
        <begin position="8"/>
        <end position="73"/>
    </location>
</feature>
<dbReference type="Proteomes" id="UP000006048">
    <property type="component" value="Chromosome"/>
</dbReference>
<dbReference type="SUPFAM" id="SSF88946">
    <property type="entry name" value="Sigma2 domain of RNA polymerase sigma factors"/>
    <property type="match status" value="1"/>
</dbReference>
<reference evidence="4 5" key="1">
    <citation type="submission" date="2012-06" db="EMBL/GenBank/DDBJ databases">
        <title>The complete chromosome of genome of Turneriella parva DSM 21527.</title>
        <authorList>
            <consortium name="US DOE Joint Genome Institute (JGI-PGF)"/>
            <person name="Lucas S."/>
            <person name="Han J."/>
            <person name="Lapidus A."/>
            <person name="Bruce D."/>
            <person name="Goodwin L."/>
            <person name="Pitluck S."/>
            <person name="Peters L."/>
            <person name="Kyrpides N."/>
            <person name="Mavromatis K."/>
            <person name="Ivanova N."/>
            <person name="Mikhailova N."/>
            <person name="Chertkov O."/>
            <person name="Detter J.C."/>
            <person name="Tapia R."/>
            <person name="Han C."/>
            <person name="Land M."/>
            <person name="Hauser L."/>
            <person name="Markowitz V."/>
            <person name="Cheng J.-F."/>
            <person name="Hugenholtz P."/>
            <person name="Woyke T."/>
            <person name="Wu D."/>
            <person name="Gronow S."/>
            <person name="Wellnitz S."/>
            <person name="Brambilla E."/>
            <person name="Klenk H.-P."/>
            <person name="Eisen J.A."/>
        </authorList>
    </citation>
    <scope>NUCLEOTIDE SEQUENCE [LARGE SCALE GENOMIC DNA]</scope>
    <source>
        <strain evidence="5">ATCC BAA-1111 / DSM 21527 / NCTC 11395 / H</strain>
    </source>
</reference>
<dbReference type="RefSeq" id="WP_014801716.1">
    <property type="nucleotide sequence ID" value="NC_018020.1"/>
</dbReference>
<accession>I4B1N9</accession>
<dbReference type="InterPro" id="IPR007627">
    <property type="entry name" value="RNA_pol_sigma70_r2"/>
</dbReference>
<dbReference type="OrthoDB" id="3211555at2"/>
<evidence type="ECO:0000313" key="5">
    <source>
        <dbReference type="Proteomes" id="UP000006048"/>
    </source>
</evidence>
<dbReference type="InterPro" id="IPR052704">
    <property type="entry name" value="ECF_Sigma-70_Domain"/>
</dbReference>
<dbReference type="NCBIfam" id="TIGR02937">
    <property type="entry name" value="sigma70-ECF"/>
    <property type="match status" value="1"/>
</dbReference>
<dbReference type="InterPro" id="IPR013325">
    <property type="entry name" value="RNA_pol_sigma_r2"/>
</dbReference>
<dbReference type="InterPro" id="IPR013249">
    <property type="entry name" value="RNA_pol_sigma70_r4_t2"/>
</dbReference>
<dbReference type="NCBIfam" id="NF007214">
    <property type="entry name" value="PRK09636.1"/>
    <property type="match status" value="1"/>
</dbReference>
<name>I4B1N9_TURPD</name>
<dbReference type="InterPro" id="IPR013324">
    <property type="entry name" value="RNA_pol_sigma_r3/r4-like"/>
</dbReference>
<dbReference type="InterPro" id="IPR032710">
    <property type="entry name" value="NTF2-like_dom_sf"/>
</dbReference>
<evidence type="ECO:0000313" key="4">
    <source>
        <dbReference type="EMBL" id="AFM11196.1"/>
    </source>
</evidence>
<dbReference type="Pfam" id="PF08281">
    <property type="entry name" value="Sigma70_r4_2"/>
    <property type="match status" value="1"/>
</dbReference>
<dbReference type="Gene3D" id="1.10.10.10">
    <property type="entry name" value="Winged helix-like DNA-binding domain superfamily/Winged helix DNA-binding domain"/>
    <property type="match status" value="1"/>
</dbReference>
<comment type="subunit">
    <text evidence="1">Interacts transiently with the RNA polymerase catalytic core formed by RpoA, RpoB, RpoC and RpoZ (2 alpha, 1 beta, 1 beta' and 1 omega subunit) to form the RNA polymerase holoenzyme that can initiate transcription.</text>
</comment>
<gene>
    <name evidence="4" type="ordered locus">Turpa_0542</name>
</gene>
<dbReference type="GO" id="GO:0006352">
    <property type="term" value="P:DNA-templated transcription initiation"/>
    <property type="evidence" value="ECO:0007669"/>
    <property type="project" value="InterPro"/>
</dbReference>
<protein>
    <submittedName>
        <fullName evidence="4">RNA polymerase, sigma-24 subunit, ECF subfamily</fullName>
    </submittedName>
</protein>
<dbReference type="PANTHER" id="PTHR30173:SF36">
    <property type="entry name" value="ECF RNA POLYMERASE SIGMA FACTOR SIGJ"/>
    <property type="match status" value="1"/>
</dbReference>
<dbReference type="STRING" id="869212.Turpa_0542"/>
<dbReference type="HOGENOM" id="CLU_047691_22_0_12"/>
<dbReference type="SUPFAM" id="SSF88659">
    <property type="entry name" value="Sigma3 and sigma4 domains of RNA polymerase sigma factors"/>
    <property type="match status" value="1"/>
</dbReference>
<evidence type="ECO:0000256" key="1">
    <source>
        <dbReference type="ARBA" id="ARBA00011344"/>
    </source>
</evidence>
<evidence type="ECO:0000259" key="3">
    <source>
        <dbReference type="Pfam" id="PF08281"/>
    </source>
</evidence>
<dbReference type="Pfam" id="PF04542">
    <property type="entry name" value="Sigma70_r2"/>
    <property type="match status" value="1"/>
</dbReference>
<dbReference type="GO" id="GO:0003677">
    <property type="term" value="F:DNA binding"/>
    <property type="evidence" value="ECO:0007669"/>
    <property type="project" value="InterPro"/>
</dbReference>
<keyword evidence="5" id="KW-1185">Reference proteome</keyword>
<dbReference type="InterPro" id="IPR014284">
    <property type="entry name" value="RNA_pol_sigma-70_dom"/>
</dbReference>
<proteinExistence type="predicted"/>
<sequence>MSASHLTLYTETRPRLLSLAYRMTGSLADSEDILQEAWLRFAQVPAEKVGSAAALLTTIVTRLCLDLLRSARKKRETYVGPWLPEPMPDLYLAHEDAMQRETVSYAFLLLLQKLAPAERAVFILREIFDYDYIEIAKVVRKSADNCRQVFHRAKKSLRRELGVQTSAGPHERELLAAFLAACSGDNLEKLVQMLGHDATLLSDGGGKVNASSIPVVGKSKVAKFIFAVRHKGGRKLYYAARMNNTDAIIIYADGKPYAAQFFEYGHGRITRTLIVRNPNKLTLFADREKLLSQGILQPVAKFLGAKATLLIAANSLMRFLFSRRAPSALR</sequence>
<dbReference type="InterPro" id="IPR036388">
    <property type="entry name" value="WH-like_DNA-bd_sf"/>
</dbReference>
<dbReference type="GO" id="GO:0016987">
    <property type="term" value="F:sigma factor activity"/>
    <property type="evidence" value="ECO:0007669"/>
    <property type="project" value="InterPro"/>
</dbReference>
<evidence type="ECO:0000259" key="2">
    <source>
        <dbReference type="Pfam" id="PF04542"/>
    </source>
</evidence>
<dbReference type="EMBL" id="CP002959">
    <property type="protein sequence ID" value="AFM11196.1"/>
    <property type="molecule type" value="Genomic_DNA"/>
</dbReference>